<organism evidence="8 9">
    <name type="scientific">Stegodyphus mimosarum</name>
    <name type="common">African social velvet spider</name>
    <dbReference type="NCBI Taxonomy" id="407821"/>
    <lineage>
        <taxon>Eukaryota</taxon>
        <taxon>Metazoa</taxon>
        <taxon>Ecdysozoa</taxon>
        <taxon>Arthropoda</taxon>
        <taxon>Chelicerata</taxon>
        <taxon>Arachnida</taxon>
        <taxon>Araneae</taxon>
        <taxon>Araneomorphae</taxon>
        <taxon>Entelegynae</taxon>
        <taxon>Eresoidea</taxon>
        <taxon>Eresidae</taxon>
        <taxon>Stegodyphus</taxon>
    </lineage>
</organism>
<comment type="subcellular location">
    <subcellularLocation>
        <location evidence="1">Secreted</location>
    </subcellularLocation>
</comment>
<name>A0A087U1T9_STEMI</name>
<evidence type="ECO:0000256" key="2">
    <source>
        <dbReference type="ARBA" id="ARBA00022525"/>
    </source>
</evidence>
<evidence type="ECO:0000256" key="4">
    <source>
        <dbReference type="ARBA" id="ARBA00023157"/>
    </source>
</evidence>
<dbReference type="Gene3D" id="3.90.215.10">
    <property type="entry name" value="Gamma Fibrinogen, chain A, domain 1"/>
    <property type="match status" value="1"/>
</dbReference>
<keyword evidence="5" id="KW-0325">Glycoprotein</keyword>
<keyword evidence="3" id="KW-0106">Calcium</keyword>
<feature type="domain" description="Fibrinogen C-terminal" evidence="7">
    <location>
        <begin position="135"/>
        <end position="356"/>
    </location>
</feature>
<dbReference type="EMBL" id="KK117751">
    <property type="protein sequence ID" value="KFM71328.1"/>
    <property type="molecule type" value="Genomic_DNA"/>
</dbReference>
<dbReference type="PROSITE" id="PS51406">
    <property type="entry name" value="FIBRINOGEN_C_2"/>
    <property type="match status" value="1"/>
</dbReference>
<dbReference type="PROSITE" id="PS00514">
    <property type="entry name" value="FIBRINOGEN_C_1"/>
    <property type="match status" value="1"/>
</dbReference>
<keyword evidence="4" id="KW-1015">Disulfide bond</keyword>
<dbReference type="InterPro" id="IPR020837">
    <property type="entry name" value="Fibrinogen_CS"/>
</dbReference>
<dbReference type="PANTHER" id="PTHR47221">
    <property type="entry name" value="FIBRINOGEN ALPHA CHAIN"/>
    <property type="match status" value="1"/>
</dbReference>
<dbReference type="AlphaFoldDB" id="A0A087U1T9"/>
<protein>
    <submittedName>
        <fullName evidence="8">Techylectin-5B</fullName>
    </submittedName>
</protein>
<dbReference type="GO" id="GO:0005201">
    <property type="term" value="F:extracellular matrix structural constituent"/>
    <property type="evidence" value="ECO:0007669"/>
    <property type="project" value="TreeGrafter"/>
</dbReference>
<dbReference type="InterPro" id="IPR036056">
    <property type="entry name" value="Fibrinogen-like_C"/>
</dbReference>
<dbReference type="InterPro" id="IPR037579">
    <property type="entry name" value="FIB_ANG-like"/>
</dbReference>
<dbReference type="PANTHER" id="PTHR47221:SF5">
    <property type="entry name" value="FIBRINOGEN C-TERMINAL DOMAIN-CONTAINING PROTEIN"/>
    <property type="match status" value="1"/>
</dbReference>
<evidence type="ECO:0000259" key="7">
    <source>
        <dbReference type="PROSITE" id="PS51406"/>
    </source>
</evidence>
<dbReference type="GO" id="GO:0030246">
    <property type="term" value="F:carbohydrate binding"/>
    <property type="evidence" value="ECO:0007669"/>
    <property type="project" value="UniProtKB-ARBA"/>
</dbReference>
<dbReference type="OMA" id="QREWNDY"/>
<dbReference type="GO" id="GO:0034116">
    <property type="term" value="P:positive regulation of heterotypic cell-cell adhesion"/>
    <property type="evidence" value="ECO:0007669"/>
    <property type="project" value="TreeGrafter"/>
</dbReference>
<reference evidence="8 9" key="1">
    <citation type="submission" date="2013-11" db="EMBL/GenBank/DDBJ databases">
        <title>Genome sequencing of Stegodyphus mimosarum.</title>
        <authorList>
            <person name="Bechsgaard J."/>
        </authorList>
    </citation>
    <scope>NUCLEOTIDE SEQUENCE [LARGE SCALE GENOMIC DNA]</scope>
</reference>
<accession>A0A087U1T9</accession>
<evidence type="ECO:0000313" key="8">
    <source>
        <dbReference type="EMBL" id="KFM71328.1"/>
    </source>
</evidence>
<feature type="non-terminal residue" evidence="8">
    <location>
        <position position="387"/>
    </location>
</feature>
<dbReference type="FunFam" id="3.90.215.10:FF:000001">
    <property type="entry name" value="Tenascin isoform 1"/>
    <property type="match status" value="1"/>
</dbReference>
<evidence type="ECO:0000256" key="5">
    <source>
        <dbReference type="ARBA" id="ARBA00023180"/>
    </source>
</evidence>
<dbReference type="InterPro" id="IPR002181">
    <property type="entry name" value="Fibrinogen_a/b/g_C_dom"/>
</dbReference>
<dbReference type="STRING" id="407821.A0A087U1T9"/>
<dbReference type="SUPFAM" id="SSF56496">
    <property type="entry name" value="Fibrinogen C-terminal domain-like"/>
    <property type="match status" value="1"/>
</dbReference>
<dbReference type="Proteomes" id="UP000054359">
    <property type="component" value="Unassembled WGS sequence"/>
</dbReference>
<comment type="function">
    <text evidence="6">Lectin involved in innate immunity. Agglutinates all types of human erythrocytes, Gram-positive and Gram-negative bacteria. Has a stronger agglutinating activity towards Gram-negative bacteria than towards Gram-positive bacteria. Specifically recognizes acetyl group-containing substances on agglutinated cells. The hemagglutinating activity was inhibited by EDTA, acetyl group-containing mono- and disaccharides, N-acetyl derivatives of amino acids, other acetyl group-containing substances, propionamide and benzamide. Enhances the antimicrobial activity of big defensin against Gram-positive bacteria but not against Gram-negative bacteria.</text>
</comment>
<dbReference type="Pfam" id="PF00147">
    <property type="entry name" value="Fibrinogen_C"/>
    <property type="match status" value="1"/>
</dbReference>
<dbReference type="GO" id="GO:0098609">
    <property type="term" value="P:cell-cell adhesion"/>
    <property type="evidence" value="ECO:0007669"/>
    <property type="project" value="UniProtKB-ARBA"/>
</dbReference>
<dbReference type="GO" id="GO:0030674">
    <property type="term" value="F:protein-macromolecule adaptor activity"/>
    <property type="evidence" value="ECO:0007669"/>
    <property type="project" value="TreeGrafter"/>
</dbReference>
<dbReference type="InterPro" id="IPR014716">
    <property type="entry name" value="Fibrinogen_a/b/g_C_1"/>
</dbReference>
<sequence length="387" mass="44426">MREDFEKMQQNQLLTKIWIEEQLRHVGNNPAYARSEAALDSTSAFHTNADILANLQILQTTLSGLRRMADTLQSSINTVKVNITDLTNITRLMLQYEQEALVTKTFLMSSLQMLSDEKTDQLQLIGYINPSSNQDPVEKLPRDCYDVQQNVRNKSGVYRIQMNYAPRPVFVYCDMETDGGGWTVFQRRRDGSIDFLREWQDYKHGFGNVGSEFWLGNENLYLLTHQDLYELRIDLRDFEEGRAFAKYGGFAVGSEREKYMLKLLGPLTGGDAGDGMTYHASMPFSTIDVDNDRWEGGHCAKDHTGGWWYNQCDASNLNGKYLNGMNPHEYQGVYWHEWQGPSYSLMFTQMMIRPMGHAFLATPKINVSITGEDVRNEIEHEGAQIWG</sequence>
<evidence type="ECO:0000256" key="6">
    <source>
        <dbReference type="ARBA" id="ARBA00053344"/>
    </source>
</evidence>
<dbReference type="GO" id="GO:0005577">
    <property type="term" value="C:fibrinogen complex"/>
    <property type="evidence" value="ECO:0007669"/>
    <property type="project" value="TreeGrafter"/>
</dbReference>
<dbReference type="SMART" id="SM00186">
    <property type="entry name" value="FBG"/>
    <property type="match status" value="1"/>
</dbReference>
<dbReference type="NCBIfam" id="NF040941">
    <property type="entry name" value="GGGWT_bact"/>
    <property type="match status" value="1"/>
</dbReference>
<keyword evidence="2" id="KW-0964">Secreted</keyword>
<evidence type="ECO:0000313" key="9">
    <source>
        <dbReference type="Proteomes" id="UP000054359"/>
    </source>
</evidence>
<dbReference type="OrthoDB" id="6145874at2759"/>
<dbReference type="CDD" id="cd00087">
    <property type="entry name" value="FReD"/>
    <property type="match status" value="1"/>
</dbReference>
<keyword evidence="9" id="KW-1185">Reference proteome</keyword>
<gene>
    <name evidence="8" type="ORF">X975_07056</name>
</gene>
<proteinExistence type="predicted"/>
<evidence type="ECO:0000256" key="1">
    <source>
        <dbReference type="ARBA" id="ARBA00004613"/>
    </source>
</evidence>
<evidence type="ECO:0000256" key="3">
    <source>
        <dbReference type="ARBA" id="ARBA00022837"/>
    </source>
</evidence>